<dbReference type="SMART" id="SM00829">
    <property type="entry name" value="PKS_ER"/>
    <property type="match status" value="1"/>
</dbReference>
<reference evidence="2 3" key="1">
    <citation type="submission" date="2024-10" db="EMBL/GenBank/DDBJ databases">
        <title>The Natural Products Discovery Center: Release of the First 8490 Sequenced Strains for Exploring Actinobacteria Biosynthetic Diversity.</title>
        <authorList>
            <person name="Kalkreuter E."/>
            <person name="Kautsar S.A."/>
            <person name="Yang D."/>
            <person name="Bader C.D."/>
            <person name="Teijaro C.N."/>
            <person name="Fluegel L."/>
            <person name="Davis C.M."/>
            <person name="Simpson J.R."/>
            <person name="Lauterbach L."/>
            <person name="Steele A.D."/>
            <person name="Gui C."/>
            <person name="Meng S."/>
            <person name="Li G."/>
            <person name="Viehrig K."/>
            <person name="Ye F."/>
            <person name="Su P."/>
            <person name="Kiefer A.F."/>
            <person name="Nichols A."/>
            <person name="Cepeda A.J."/>
            <person name="Yan W."/>
            <person name="Fan B."/>
            <person name="Jiang Y."/>
            <person name="Adhikari A."/>
            <person name="Zheng C.-J."/>
            <person name="Schuster L."/>
            <person name="Cowan T.M."/>
            <person name="Smanski M.J."/>
            <person name="Chevrette M.G."/>
            <person name="De Carvalho L.P.S."/>
            <person name="Shen B."/>
        </authorList>
    </citation>
    <scope>NUCLEOTIDE SEQUENCE [LARGE SCALE GENOMIC DNA]</scope>
    <source>
        <strain evidence="2 3">NPDC006488</strain>
    </source>
</reference>
<dbReference type="GO" id="GO:0016491">
    <property type="term" value="F:oxidoreductase activity"/>
    <property type="evidence" value="ECO:0007669"/>
    <property type="project" value="UniProtKB-KW"/>
</dbReference>
<name>A0ABW6MFP7_9ACTN</name>
<gene>
    <name evidence="2" type="ORF">ACFYNQ_41290</name>
</gene>
<evidence type="ECO:0000259" key="1">
    <source>
        <dbReference type="SMART" id="SM00829"/>
    </source>
</evidence>
<dbReference type="InterPro" id="IPR036291">
    <property type="entry name" value="NAD(P)-bd_dom_sf"/>
</dbReference>
<dbReference type="InterPro" id="IPR013154">
    <property type="entry name" value="ADH-like_N"/>
</dbReference>
<evidence type="ECO:0000313" key="2">
    <source>
        <dbReference type="EMBL" id="MFE9604966.1"/>
    </source>
</evidence>
<proteinExistence type="predicted"/>
<dbReference type="EC" id="1.-.-.-" evidence="2"/>
<dbReference type="InterPro" id="IPR020843">
    <property type="entry name" value="ER"/>
</dbReference>
<keyword evidence="2" id="KW-0560">Oxidoreductase</keyword>
<dbReference type="SUPFAM" id="SSF51735">
    <property type="entry name" value="NAD(P)-binding Rossmann-fold domains"/>
    <property type="match status" value="1"/>
</dbReference>
<dbReference type="RefSeq" id="WP_388113809.1">
    <property type="nucleotide sequence ID" value="NZ_JBIAHM010000018.1"/>
</dbReference>
<accession>A0ABW6MFP7</accession>
<dbReference type="PANTHER" id="PTHR43677">
    <property type="entry name" value="SHORT-CHAIN DEHYDROGENASE/REDUCTASE"/>
    <property type="match status" value="1"/>
</dbReference>
<dbReference type="Gene3D" id="3.40.50.720">
    <property type="entry name" value="NAD(P)-binding Rossmann-like Domain"/>
    <property type="match status" value="1"/>
</dbReference>
<dbReference type="SUPFAM" id="SSF50129">
    <property type="entry name" value="GroES-like"/>
    <property type="match status" value="1"/>
</dbReference>
<comment type="caution">
    <text evidence="2">The sequence shown here is derived from an EMBL/GenBank/DDBJ whole genome shotgun (WGS) entry which is preliminary data.</text>
</comment>
<dbReference type="Pfam" id="PF08240">
    <property type="entry name" value="ADH_N"/>
    <property type="match status" value="1"/>
</dbReference>
<sequence>MRAARCNAVGGPVVVEDIPEPPFPDPEFTEEDGGIPIDVHYAAVNFADVLVIDGAYQVKAEPPFTPGSEFAGVVAASAHGFEKGERVFGSMFVGAFAERVTARPAGLSRIPEGIPTECAAAFGVSHATAFDALRLVADVQHGERVAVLGAAGGVGLATVELAALLGAEVVAVASTEEKRAVCAEQGAHVTLPYDDLKRGLRDAGGADVVIDPVGGPYAEEALRAMRWGGRFVSVGFASGEIPRLPLNLPMLKGVSVHGFDLGGWARHRRDDLVAARTELHGLFAAGKIKPRVHAVYPLAEVADALSLGRRAIGKVLLEVAHGV</sequence>
<dbReference type="InterPro" id="IPR013149">
    <property type="entry name" value="ADH-like_C"/>
</dbReference>
<protein>
    <submittedName>
        <fullName evidence="2">NADPH:quinone oxidoreductase family protein</fullName>
        <ecNumber evidence="2">1.-.-.-</ecNumber>
    </submittedName>
</protein>
<dbReference type="CDD" id="cd08241">
    <property type="entry name" value="QOR1"/>
    <property type="match status" value="1"/>
</dbReference>
<feature type="domain" description="Enoyl reductase (ER)" evidence="1">
    <location>
        <begin position="7"/>
        <end position="317"/>
    </location>
</feature>
<dbReference type="InterPro" id="IPR011032">
    <property type="entry name" value="GroES-like_sf"/>
</dbReference>
<dbReference type="InterPro" id="IPR051397">
    <property type="entry name" value="Zn-ADH-like_protein"/>
</dbReference>
<dbReference type="Gene3D" id="3.90.180.10">
    <property type="entry name" value="Medium-chain alcohol dehydrogenases, catalytic domain"/>
    <property type="match status" value="1"/>
</dbReference>
<evidence type="ECO:0000313" key="3">
    <source>
        <dbReference type="Proteomes" id="UP001601303"/>
    </source>
</evidence>
<dbReference type="EMBL" id="JBIAHM010000018">
    <property type="protein sequence ID" value="MFE9604966.1"/>
    <property type="molecule type" value="Genomic_DNA"/>
</dbReference>
<dbReference type="Proteomes" id="UP001601303">
    <property type="component" value="Unassembled WGS sequence"/>
</dbReference>
<dbReference type="PANTHER" id="PTHR43677:SF4">
    <property type="entry name" value="QUINONE OXIDOREDUCTASE-LIKE PROTEIN 2"/>
    <property type="match status" value="1"/>
</dbReference>
<dbReference type="Pfam" id="PF00107">
    <property type="entry name" value="ADH_zinc_N"/>
    <property type="match status" value="1"/>
</dbReference>
<keyword evidence="3" id="KW-1185">Reference proteome</keyword>
<organism evidence="2 3">
    <name type="scientific">Streptomyces hokutonensis</name>
    <dbReference type="NCBI Taxonomy" id="1306990"/>
    <lineage>
        <taxon>Bacteria</taxon>
        <taxon>Bacillati</taxon>
        <taxon>Actinomycetota</taxon>
        <taxon>Actinomycetes</taxon>
        <taxon>Kitasatosporales</taxon>
        <taxon>Streptomycetaceae</taxon>
        <taxon>Streptomyces</taxon>
    </lineage>
</organism>